<dbReference type="CDD" id="cd01647">
    <property type="entry name" value="RT_LTR"/>
    <property type="match status" value="2"/>
</dbReference>
<feature type="region of interest" description="Disordered" evidence="8">
    <location>
        <begin position="1081"/>
        <end position="1109"/>
    </location>
</feature>
<dbReference type="Gene3D" id="2.40.70.10">
    <property type="entry name" value="Acid Proteases"/>
    <property type="match status" value="1"/>
</dbReference>
<evidence type="ECO:0000256" key="2">
    <source>
        <dbReference type="ARBA" id="ARBA00022679"/>
    </source>
</evidence>
<evidence type="ECO:0000256" key="5">
    <source>
        <dbReference type="ARBA" id="ARBA00022759"/>
    </source>
</evidence>
<evidence type="ECO:0000259" key="10">
    <source>
        <dbReference type="PROSITE" id="PS50878"/>
    </source>
</evidence>
<evidence type="ECO:0000313" key="12">
    <source>
        <dbReference type="Proteomes" id="UP001235939"/>
    </source>
</evidence>
<keyword evidence="5" id="KW-0255">Endonuclease</keyword>
<evidence type="ECO:0000256" key="1">
    <source>
        <dbReference type="ARBA" id="ARBA00012493"/>
    </source>
</evidence>
<dbReference type="EC" id="2.7.7.49" evidence="1"/>
<dbReference type="Pfam" id="PF17917">
    <property type="entry name" value="RT_RNaseH"/>
    <property type="match status" value="1"/>
</dbReference>
<dbReference type="InterPro" id="IPR043128">
    <property type="entry name" value="Rev_trsase/Diguanyl_cyclase"/>
</dbReference>
<dbReference type="InterPro" id="IPR000477">
    <property type="entry name" value="RT_dom"/>
</dbReference>
<keyword evidence="12" id="KW-1185">Reference proteome</keyword>
<evidence type="ECO:0000259" key="9">
    <source>
        <dbReference type="PROSITE" id="PS50175"/>
    </source>
</evidence>
<dbReference type="InterPro" id="IPR001995">
    <property type="entry name" value="Peptidase_A2_cat"/>
</dbReference>
<dbReference type="EMBL" id="CP092885">
    <property type="protein sequence ID" value="UYV83387.1"/>
    <property type="molecule type" value="Genomic_DNA"/>
</dbReference>
<dbReference type="PANTHER" id="PTHR37984:SF9">
    <property type="entry name" value="INTEGRASE CATALYTIC DOMAIN-CONTAINING PROTEIN"/>
    <property type="match status" value="1"/>
</dbReference>
<gene>
    <name evidence="11" type="ORF">LAZ67_23000844</name>
</gene>
<keyword evidence="7" id="KW-0695">RNA-directed DNA polymerase</keyword>
<evidence type="ECO:0000313" key="11">
    <source>
        <dbReference type="EMBL" id="UYV83387.1"/>
    </source>
</evidence>
<dbReference type="InterPro" id="IPR021109">
    <property type="entry name" value="Peptidase_aspartic_dom_sf"/>
</dbReference>
<feature type="domain" description="Reverse transcriptase" evidence="10">
    <location>
        <begin position="588"/>
        <end position="764"/>
    </location>
</feature>
<dbReference type="Pfam" id="PF00078">
    <property type="entry name" value="RVT_1"/>
    <property type="match status" value="2"/>
</dbReference>
<feature type="region of interest" description="Disordered" evidence="8">
    <location>
        <begin position="1396"/>
        <end position="1470"/>
    </location>
</feature>
<feature type="compositionally biased region" description="Basic and acidic residues" evidence="8">
    <location>
        <begin position="1455"/>
        <end position="1470"/>
    </location>
</feature>
<dbReference type="CDD" id="cd09272">
    <property type="entry name" value="RNase_HI_RT_Ty1"/>
    <property type="match status" value="1"/>
</dbReference>
<reference evidence="11 12" key="1">
    <citation type="submission" date="2022-03" db="EMBL/GenBank/DDBJ databases">
        <title>A chromosomal length assembly of Cordylochernes scorpioides.</title>
        <authorList>
            <person name="Zeh D."/>
            <person name="Zeh J."/>
        </authorList>
    </citation>
    <scope>NUCLEOTIDE SEQUENCE [LARGE SCALE GENOMIC DNA]</scope>
    <source>
        <strain evidence="11">IN4F17</strain>
        <tissue evidence="11">Whole Body</tissue>
    </source>
</reference>
<keyword evidence="4" id="KW-0540">Nuclease</keyword>
<sequence length="1470" mass="169019">MNKIPYRQTIGSLMYLMTGTRPDIAYAVSRVSQFMNNPGPSHWTAVKKIFGYLKATKNIGICFGGGSCTTSLIGFSDADFAGDLDTRKSTTGYVFLLNNGPISWCSQKQNCVSLSTTESEYIAASKATKETIWLRQLLRELYQEQAKPTTIFCDNQSCIRLVHNPEYHKRTKHIDISYHFIRDHFQKHAIDLLYVCSNDQAADIFTKALPPESVRVKMADQFLKPPKPLEQSSKEAWDEWIEAFIWYEKAVQLEKKPQEVQVAIFMASIGQLAQKIYKTFKLNEGEENKLQELKDLNITKAIQICVAAENANTQLREIEDRNESEPSISTIERKISRDFSQKAFNPRDTTSFKKLINNCTRCGAKHEINKCPAYGKVCHKCKKANHFSKLCKTAKRERVVNLVEDTEVESDEFSLSINEIKTRNGQEWLERVTFKGNQTVDFKLDTGAQCNVIPLTLSKKLKLKINSSRVRKLLTYSGESIRVMGETNVTCTIKSKAVVLRFIISEKGITPILGRDACSQLGLIYRVDEVCPEMEFEELFKGIGLIRNYKYKADFSEIPKNLPIKPARKIPFAIKANVKKELDEMEALGIIKKVNHPTPISSHMVIVRKDGKIRICLDPSDLNKILLRREFPLKRLEDIAVTLHKSKYFTKLDLKKSFWQLPVDEETQPYLTFSTPWGRYSFLRVPFGNKTAPEIMQQIMTDLLSDIKGVENSMDDILIHAPDLDTLRKRTYEVLSLLKSTGIKLNKEKCVFGREQVKFLGHLISKAGIQIDPGKVKAINEIQSPRNRKELQRLLGMIQYLQSFIPNASEKTSNMRMLLKKNVVWNWDPSLDNDLEEIKIALKKAPALKFFNPNAALTMSVDASSHAVGAVLMQDNRPIAFASATLIDYQRNYPQIEKEALAIKFGCRKFHEYIFGRPILVETDHKPLETIFKKCLSKSPLRLQRILLELQAYDLKVKYVREAKERLLRIFKDGESKRIRKLLSGIELGDLKPSQLLQKLKSSATEDLSDKIIKTLWLEKLPQAIQQILIISEEELDKLAVMADRIAELNPKAEIYEADNPENETKMLLKKIESLEQKIESMTMEHQGRSRDRSSRDYRYNARSRSRSKGAYNPKGKFCYFHYRYGKNCLPGKCKKPCAWVNAENSNQQKNWDHSERFQAICSQWNRNLHIPIAEEDKPKTAIITPFGLYEFNVMSFGLRNAPATFQRFIREVLRGLDFTFPYLDDILVASETHEEHETHLKLVLEKLQNYGLRINIAKSILRVDQLEFLGHWITNGGSQPLPSKVQTILDYKLPTTKRELRTFLEYMHMVKPIATNHNVTKDIFIHKDLFKSDQVFLRINRIRKPLEPYYEGPYPVLEKSDKYFTLKIKNREVKISIDRLKPAYILRTLDQPASSGDPIIPASRENPIIPASREDPIGPSSKPQPSKPGVRFELPKETRSGRRIKTPSRYNESIGRDFRHWKGSDVGDM</sequence>
<dbReference type="InterPro" id="IPR041373">
    <property type="entry name" value="RT_RNaseH"/>
</dbReference>
<feature type="compositionally biased region" description="Basic and acidic residues" evidence="8">
    <location>
        <begin position="1086"/>
        <end position="1100"/>
    </location>
</feature>
<keyword evidence="2" id="KW-0808">Transferase</keyword>
<evidence type="ECO:0000256" key="6">
    <source>
        <dbReference type="ARBA" id="ARBA00022801"/>
    </source>
</evidence>
<organism evidence="11 12">
    <name type="scientific">Cordylochernes scorpioides</name>
    <dbReference type="NCBI Taxonomy" id="51811"/>
    <lineage>
        <taxon>Eukaryota</taxon>
        <taxon>Metazoa</taxon>
        <taxon>Ecdysozoa</taxon>
        <taxon>Arthropoda</taxon>
        <taxon>Chelicerata</taxon>
        <taxon>Arachnida</taxon>
        <taxon>Pseudoscorpiones</taxon>
        <taxon>Cheliferoidea</taxon>
        <taxon>Chernetidae</taxon>
        <taxon>Cordylochernes</taxon>
    </lineage>
</organism>
<dbReference type="Gene3D" id="3.10.10.10">
    <property type="entry name" value="HIV Type 1 Reverse Transcriptase, subunit A, domain 1"/>
    <property type="match status" value="2"/>
</dbReference>
<dbReference type="CDD" id="cd09274">
    <property type="entry name" value="RNase_HI_RT_Ty3"/>
    <property type="match status" value="1"/>
</dbReference>
<dbReference type="Pfam" id="PF13650">
    <property type="entry name" value="Asp_protease_2"/>
    <property type="match status" value="1"/>
</dbReference>
<dbReference type="CDD" id="cd05481">
    <property type="entry name" value="retropepsin_like_LTR_1"/>
    <property type="match status" value="1"/>
</dbReference>
<evidence type="ECO:0000256" key="3">
    <source>
        <dbReference type="ARBA" id="ARBA00022695"/>
    </source>
</evidence>
<feature type="domain" description="Peptidase A2" evidence="9">
    <location>
        <begin position="440"/>
        <end position="517"/>
    </location>
</feature>
<dbReference type="PROSITE" id="PS50878">
    <property type="entry name" value="RT_POL"/>
    <property type="match status" value="1"/>
</dbReference>
<keyword evidence="6" id="KW-0378">Hydrolase</keyword>
<dbReference type="InterPro" id="IPR043502">
    <property type="entry name" value="DNA/RNA_pol_sf"/>
</dbReference>
<dbReference type="SUPFAM" id="SSF56672">
    <property type="entry name" value="DNA/RNA polymerases"/>
    <property type="match status" value="3"/>
</dbReference>
<dbReference type="PROSITE" id="PS50175">
    <property type="entry name" value="ASP_PROT_RETROV"/>
    <property type="match status" value="1"/>
</dbReference>
<dbReference type="Proteomes" id="UP001235939">
    <property type="component" value="Chromosome 23"/>
</dbReference>
<protein>
    <recommendedName>
        <fullName evidence="1">RNA-directed DNA polymerase</fullName>
        <ecNumber evidence="1">2.7.7.49</ecNumber>
    </recommendedName>
</protein>
<accession>A0ABY6LTC3</accession>
<evidence type="ECO:0000256" key="7">
    <source>
        <dbReference type="ARBA" id="ARBA00022918"/>
    </source>
</evidence>
<evidence type="ECO:0000256" key="8">
    <source>
        <dbReference type="SAM" id="MobiDB-lite"/>
    </source>
</evidence>
<feature type="compositionally biased region" description="Low complexity" evidence="8">
    <location>
        <begin position="1418"/>
        <end position="1430"/>
    </location>
</feature>
<dbReference type="PANTHER" id="PTHR37984">
    <property type="entry name" value="PROTEIN CBG26694"/>
    <property type="match status" value="1"/>
</dbReference>
<evidence type="ECO:0000256" key="4">
    <source>
        <dbReference type="ARBA" id="ARBA00022722"/>
    </source>
</evidence>
<keyword evidence="3" id="KW-0548">Nucleotidyltransferase</keyword>
<dbReference type="InterPro" id="IPR050951">
    <property type="entry name" value="Retrovirus_Pol_polyprotein"/>
</dbReference>
<dbReference type="SUPFAM" id="SSF50630">
    <property type="entry name" value="Acid proteases"/>
    <property type="match status" value="1"/>
</dbReference>
<name>A0ABY6LTC3_9ARAC</name>
<dbReference type="Gene3D" id="3.30.70.270">
    <property type="match status" value="3"/>
</dbReference>
<proteinExistence type="predicted"/>